<dbReference type="Gene3D" id="3.40.50.300">
    <property type="entry name" value="P-loop containing nucleotide triphosphate hydrolases"/>
    <property type="match status" value="1"/>
</dbReference>
<dbReference type="OrthoDB" id="9802264at2"/>
<dbReference type="SUPFAM" id="SSF52540">
    <property type="entry name" value="P-loop containing nucleoside triphosphate hydrolases"/>
    <property type="match status" value="1"/>
</dbReference>
<sequence>MRAVLRAHDVRRSFGTVEVLSGVDLEVSAGEFVTLAGPSGSGKSALFAVLSGFDTADSGDVLLLGEPMTEHPSWSDCAVLPQVMGLADELTVAENVALPLRLRGEEPTARVQALLDELGIGALGDRYPTELSFGQRQRAALARALAPRPRLLLADEPTAHLDHATVPLVLGLLRRAADEGAAVLVASHDEEVHEAAHRRLRLVEGRVTAGDLTR</sequence>
<evidence type="ECO:0000256" key="1">
    <source>
        <dbReference type="ARBA" id="ARBA00022741"/>
    </source>
</evidence>
<keyword evidence="2 4" id="KW-0067">ATP-binding</keyword>
<dbReference type="PROSITE" id="PS50893">
    <property type="entry name" value="ABC_TRANSPORTER_2"/>
    <property type="match status" value="1"/>
</dbReference>
<dbReference type="PANTHER" id="PTHR24220">
    <property type="entry name" value="IMPORT ATP-BINDING PROTEIN"/>
    <property type="match status" value="1"/>
</dbReference>
<accession>A0A1G9RCR1</accession>
<dbReference type="RefSeq" id="WP_030429181.1">
    <property type="nucleotide sequence ID" value="NZ_JOEF01000006.1"/>
</dbReference>
<dbReference type="InterPro" id="IPR027417">
    <property type="entry name" value="P-loop_NTPase"/>
</dbReference>
<protein>
    <submittedName>
        <fullName evidence="4">Putative ABC transport system ATP-binding protein</fullName>
    </submittedName>
</protein>
<proteinExistence type="predicted"/>
<dbReference type="GO" id="GO:0022857">
    <property type="term" value="F:transmembrane transporter activity"/>
    <property type="evidence" value="ECO:0007669"/>
    <property type="project" value="TreeGrafter"/>
</dbReference>
<dbReference type="InterPro" id="IPR003439">
    <property type="entry name" value="ABC_transporter-like_ATP-bd"/>
</dbReference>
<evidence type="ECO:0000259" key="3">
    <source>
        <dbReference type="PROSITE" id="PS50893"/>
    </source>
</evidence>
<dbReference type="InterPro" id="IPR017871">
    <property type="entry name" value="ABC_transporter-like_CS"/>
</dbReference>
<keyword evidence="1" id="KW-0547">Nucleotide-binding</keyword>
<dbReference type="InterPro" id="IPR015854">
    <property type="entry name" value="ABC_transpr_LolD-like"/>
</dbReference>
<dbReference type="GO" id="GO:0016887">
    <property type="term" value="F:ATP hydrolysis activity"/>
    <property type="evidence" value="ECO:0007669"/>
    <property type="project" value="InterPro"/>
</dbReference>
<dbReference type="eggNOG" id="COG1136">
    <property type="taxonomic scope" value="Bacteria"/>
</dbReference>
<evidence type="ECO:0000313" key="5">
    <source>
        <dbReference type="Proteomes" id="UP000183376"/>
    </source>
</evidence>
<feature type="domain" description="ABC transporter" evidence="3">
    <location>
        <begin position="5"/>
        <end position="212"/>
    </location>
</feature>
<evidence type="ECO:0000313" key="4">
    <source>
        <dbReference type="EMBL" id="SDM21018.1"/>
    </source>
</evidence>
<dbReference type="Pfam" id="PF00005">
    <property type="entry name" value="ABC_tran"/>
    <property type="match status" value="1"/>
</dbReference>
<name>A0A1G9RCR1_ALLAB</name>
<dbReference type="AlphaFoldDB" id="A0A1G9RCR1"/>
<dbReference type="STRING" id="211114.SAMN04489726_0377"/>
<dbReference type="GO" id="GO:0005524">
    <property type="term" value="F:ATP binding"/>
    <property type="evidence" value="ECO:0007669"/>
    <property type="project" value="UniProtKB-KW"/>
</dbReference>
<gene>
    <name evidence="4" type="ORF">SAMN04489726_0377</name>
</gene>
<dbReference type="PROSITE" id="PS00211">
    <property type="entry name" value="ABC_TRANSPORTER_1"/>
    <property type="match status" value="1"/>
</dbReference>
<evidence type="ECO:0000256" key="2">
    <source>
        <dbReference type="ARBA" id="ARBA00022840"/>
    </source>
</evidence>
<dbReference type="EMBL" id="LT629701">
    <property type="protein sequence ID" value="SDM21018.1"/>
    <property type="molecule type" value="Genomic_DNA"/>
</dbReference>
<dbReference type="InterPro" id="IPR003593">
    <property type="entry name" value="AAA+_ATPase"/>
</dbReference>
<keyword evidence="5" id="KW-1185">Reference proteome</keyword>
<organism evidence="4 5">
    <name type="scientific">Allokutzneria albata</name>
    <name type="common">Kibdelosporangium albatum</name>
    <dbReference type="NCBI Taxonomy" id="211114"/>
    <lineage>
        <taxon>Bacteria</taxon>
        <taxon>Bacillati</taxon>
        <taxon>Actinomycetota</taxon>
        <taxon>Actinomycetes</taxon>
        <taxon>Pseudonocardiales</taxon>
        <taxon>Pseudonocardiaceae</taxon>
        <taxon>Allokutzneria</taxon>
    </lineage>
</organism>
<reference evidence="4 5" key="1">
    <citation type="submission" date="2016-10" db="EMBL/GenBank/DDBJ databases">
        <authorList>
            <person name="de Groot N.N."/>
        </authorList>
    </citation>
    <scope>NUCLEOTIDE SEQUENCE [LARGE SCALE GENOMIC DNA]</scope>
    <source>
        <strain evidence="4 5">DSM 44149</strain>
    </source>
</reference>
<dbReference type="SMART" id="SM00382">
    <property type="entry name" value="AAA"/>
    <property type="match status" value="1"/>
</dbReference>
<dbReference type="Proteomes" id="UP000183376">
    <property type="component" value="Chromosome I"/>
</dbReference>
<dbReference type="GO" id="GO:0005886">
    <property type="term" value="C:plasma membrane"/>
    <property type="evidence" value="ECO:0007669"/>
    <property type="project" value="TreeGrafter"/>
</dbReference>